<sequence>MVKFESEYTEIDGLLYPNIEIASHAERRYHGMYSYFYTSSDGFR</sequence>
<proteinExistence type="predicted"/>
<dbReference type="Proteomes" id="UP000054164">
    <property type="component" value="Unassembled WGS sequence"/>
</dbReference>
<dbReference type="AlphaFoldDB" id="A0A0S6TYL9"/>
<reference evidence="1" key="1">
    <citation type="submission" date="2013-10" db="EMBL/GenBank/DDBJ databases">
        <title>Draft genome sequence of Clostridium botulinum type B strain Osaka05.</title>
        <authorList>
            <person name="Sakaguchi Y."/>
            <person name="Hosomi K."/>
            <person name="Uchiyama J."/>
            <person name="Ogura Y."/>
            <person name="Sakaguchi M."/>
            <person name="Kohda T."/>
            <person name="Mukamoto M."/>
            <person name="Misawa N."/>
            <person name="Matsuzaki S."/>
            <person name="Hayashi T."/>
            <person name="Kozaki S."/>
        </authorList>
    </citation>
    <scope>NUCLEOTIDE SEQUENCE</scope>
    <source>
        <strain evidence="1">Osaka05</strain>
    </source>
</reference>
<organism evidence="1">
    <name type="scientific">Clostridium botulinum B str. Osaka05</name>
    <dbReference type="NCBI Taxonomy" id="1407017"/>
    <lineage>
        <taxon>Bacteria</taxon>
        <taxon>Bacillati</taxon>
        <taxon>Bacillota</taxon>
        <taxon>Clostridia</taxon>
        <taxon>Eubacteriales</taxon>
        <taxon>Clostridiaceae</taxon>
        <taxon>Clostridium</taxon>
    </lineage>
</organism>
<accession>A0A0S6TYL9</accession>
<name>A0A0S6TYL9_CLOBO</name>
<dbReference type="HOGENOM" id="CLU_3214357_0_0_9"/>
<evidence type="ECO:0000313" key="1">
    <source>
        <dbReference type="EMBL" id="GAE01123.1"/>
    </source>
</evidence>
<dbReference type="EMBL" id="DF384213">
    <property type="protein sequence ID" value="GAE01123.1"/>
    <property type="molecule type" value="Genomic_DNA"/>
</dbReference>
<protein>
    <submittedName>
        <fullName evidence="1">Uncharacterized protein</fullName>
    </submittedName>
</protein>
<gene>
    <name evidence="1" type="ORF">CBO05C_0813</name>
</gene>